<evidence type="ECO:0000256" key="2">
    <source>
        <dbReference type="ARBA" id="ARBA00012438"/>
    </source>
</evidence>
<keyword evidence="6 11" id="KW-0418">Kinase</keyword>
<keyword evidence="9" id="KW-1133">Transmembrane helix</keyword>
<dbReference type="EC" id="2.7.13.3" evidence="2"/>
<dbReference type="CDD" id="cd00082">
    <property type="entry name" value="HisKA"/>
    <property type="match status" value="1"/>
</dbReference>
<evidence type="ECO:0000256" key="3">
    <source>
        <dbReference type="ARBA" id="ARBA00022553"/>
    </source>
</evidence>
<dbReference type="Pfam" id="PF02518">
    <property type="entry name" value="HATPase_c"/>
    <property type="match status" value="1"/>
</dbReference>
<dbReference type="PROSITE" id="PS50109">
    <property type="entry name" value="HIS_KIN"/>
    <property type="match status" value="1"/>
</dbReference>
<dbReference type="InterPro" id="IPR035965">
    <property type="entry name" value="PAS-like_dom_sf"/>
</dbReference>
<dbReference type="SUPFAM" id="SSF47384">
    <property type="entry name" value="Homodimeric domain of signal transducing histidine kinase"/>
    <property type="match status" value="1"/>
</dbReference>
<evidence type="ECO:0000256" key="7">
    <source>
        <dbReference type="ARBA" id="ARBA00022840"/>
    </source>
</evidence>
<keyword evidence="3" id="KW-0597">Phosphoprotein</keyword>
<keyword evidence="5" id="KW-0547">Nucleotide-binding</keyword>
<keyword evidence="12" id="KW-1185">Reference proteome</keyword>
<protein>
    <recommendedName>
        <fullName evidence="2">histidine kinase</fullName>
        <ecNumber evidence="2">2.7.13.3</ecNumber>
    </recommendedName>
</protein>
<evidence type="ECO:0000313" key="12">
    <source>
        <dbReference type="Proteomes" id="UP001262410"/>
    </source>
</evidence>
<evidence type="ECO:0000259" key="10">
    <source>
        <dbReference type="PROSITE" id="PS50109"/>
    </source>
</evidence>
<dbReference type="PANTHER" id="PTHR43065">
    <property type="entry name" value="SENSOR HISTIDINE KINASE"/>
    <property type="match status" value="1"/>
</dbReference>
<dbReference type="InterPro" id="IPR005467">
    <property type="entry name" value="His_kinase_dom"/>
</dbReference>
<dbReference type="Gene3D" id="3.30.450.20">
    <property type="entry name" value="PAS domain"/>
    <property type="match status" value="1"/>
</dbReference>
<sequence>MNADIRDGRHRHGRVLPLLTIALALAIFLFDTFSPMKIAVAVLYAIVIFMAVGFVDRRGIVTVALACVALTIVGFAAGAERPGFEAHLLRGLVSLSAIAIATLLAIRNQAAAAVLGESERRWRTIFQSVGVSIWEEDFSRVRRAFDDLARQGVSDFRRHLEDDPHFVERCISLVEIVDINDAVIRLLGASDKAEVLTQRRRFFLPETVVAYRELLIALAEGRPSYAGESALQTIAGERRSILITATFPADGTRISGLISAVDITERNRVERALAQARAELAHVSRFITLGELAASIAHEVKQPLAAIVTNGQACLRWLDRPVPDLAEARACAERIVGEGGRADHVIQRLRGLARKADPERLAVDVNAVVDEVVELMQRDIADHQVALRLDLSPDLPPVPADRVQLQQVLINLVINALQAMAAVSGRELTVETREDQAGDVLVSVGDSGVGLDEEAMAHLFAPFYTTKSDGMGMGLSICRSIIESHGGRIWATRNAGAGAAFHFVLPVTRRRAA</sequence>
<feature type="transmembrane region" description="Helical" evidence="9">
    <location>
        <begin position="60"/>
        <end position="79"/>
    </location>
</feature>
<dbReference type="RefSeq" id="WP_309796971.1">
    <property type="nucleotide sequence ID" value="NZ_JAVDPW010000007.1"/>
</dbReference>
<keyword evidence="4" id="KW-0808">Transferase</keyword>
<feature type="domain" description="Histidine kinase" evidence="10">
    <location>
        <begin position="295"/>
        <end position="509"/>
    </location>
</feature>
<reference evidence="11 12" key="1">
    <citation type="submission" date="2023-07" db="EMBL/GenBank/DDBJ databases">
        <title>Sorghum-associated microbial communities from plants grown in Nebraska, USA.</title>
        <authorList>
            <person name="Schachtman D."/>
        </authorList>
    </citation>
    <scope>NUCLEOTIDE SEQUENCE [LARGE SCALE GENOMIC DNA]</scope>
    <source>
        <strain evidence="11 12">584</strain>
    </source>
</reference>
<dbReference type="GO" id="GO:0016301">
    <property type="term" value="F:kinase activity"/>
    <property type="evidence" value="ECO:0007669"/>
    <property type="project" value="UniProtKB-KW"/>
</dbReference>
<dbReference type="Pfam" id="PF00512">
    <property type="entry name" value="HisKA"/>
    <property type="match status" value="1"/>
</dbReference>
<organism evidence="11 12">
    <name type="scientific">Inquilinus ginsengisoli</name>
    <dbReference type="NCBI Taxonomy" id="363840"/>
    <lineage>
        <taxon>Bacteria</taxon>
        <taxon>Pseudomonadati</taxon>
        <taxon>Pseudomonadota</taxon>
        <taxon>Alphaproteobacteria</taxon>
        <taxon>Rhodospirillales</taxon>
        <taxon>Rhodospirillaceae</taxon>
        <taxon>Inquilinus</taxon>
    </lineage>
</organism>
<comment type="catalytic activity">
    <reaction evidence="1">
        <text>ATP + protein L-histidine = ADP + protein N-phospho-L-histidine.</text>
        <dbReference type="EC" id="2.7.13.3"/>
    </reaction>
</comment>
<dbReference type="EMBL" id="JAVDPW010000007">
    <property type="protein sequence ID" value="MDR6291608.1"/>
    <property type="molecule type" value="Genomic_DNA"/>
</dbReference>
<evidence type="ECO:0000256" key="1">
    <source>
        <dbReference type="ARBA" id="ARBA00000085"/>
    </source>
</evidence>
<dbReference type="SUPFAM" id="SSF55785">
    <property type="entry name" value="PYP-like sensor domain (PAS domain)"/>
    <property type="match status" value="1"/>
</dbReference>
<dbReference type="SMART" id="SM00388">
    <property type="entry name" value="HisKA"/>
    <property type="match status" value="1"/>
</dbReference>
<dbReference type="InterPro" id="IPR003594">
    <property type="entry name" value="HATPase_dom"/>
</dbReference>
<evidence type="ECO:0000313" key="11">
    <source>
        <dbReference type="EMBL" id="MDR6291608.1"/>
    </source>
</evidence>
<evidence type="ECO:0000256" key="6">
    <source>
        <dbReference type="ARBA" id="ARBA00022777"/>
    </source>
</evidence>
<dbReference type="InterPro" id="IPR036097">
    <property type="entry name" value="HisK_dim/P_sf"/>
</dbReference>
<name>A0ABU1JTI7_9PROT</name>
<dbReference type="Gene3D" id="1.10.287.130">
    <property type="match status" value="1"/>
</dbReference>
<dbReference type="Gene3D" id="3.30.565.10">
    <property type="entry name" value="Histidine kinase-like ATPase, C-terminal domain"/>
    <property type="match status" value="1"/>
</dbReference>
<keyword evidence="9" id="KW-0472">Membrane</keyword>
<evidence type="ECO:0000256" key="5">
    <source>
        <dbReference type="ARBA" id="ARBA00022741"/>
    </source>
</evidence>
<comment type="caution">
    <text evidence="11">The sequence shown here is derived from an EMBL/GenBank/DDBJ whole genome shotgun (WGS) entry which is preliminary data.</text>
</comment>
<gene>
    <name evidence="11" type="ORF">E9232_004142</name>
</gene>
<feature type="transmembrane region" description="Helical" evidence="9">
    <location>
        <begin position="12"/>
        <end position="30"/>
    </location>
</feature>
<keyword evidence="7" id="KW-0067">ATP-binding</keyword>
<dbReference type="InterPro" id="IPR036890">
    <property type="entry name" value="HATPase_C_sf"/>
</dbReference>
<dbReference type="InterPro" id="IPR004358">
    <property type="entry name" value="Sig_transdc_His_kin-like_C"/>
</dbReference>
<keyword evidence="8" id="KW-0902">Two-component regulatory system</keyword>
<dbReference type="SUPFAM" id="SSF55874">
    <property type="entry name" value="ATPase domain of HSP90 chaperone/DNA topoisomerase II/histidine kinase"/>
    <property type="match status" value="1"/>
</dbReference>
<dbReference type="SMART" id="SM00387">
    <property type="entry name" value="HATPase_c"/>
    <property type="match status" value="1"/>
</dbReference>
<keyword evidence="9" id="KW-0812">Transmembrane</keyword>
<feature type="transmembrane region" description="Helical" evidence="9">
    <location>
        <begin position="36"/>
        <end position="55"/>
    </location>
</feature>
<dbReference type="PANTHER" id="PTHR43065:SF10">
    <property type="entry name" value="PEROXIDE STRESS-ACTIVATED HISTIDINE KINASE MAK3"/>
    <property type="match status" value="1"/>
</dbReference>
<proteinExistence type="predicted"/>
<dbReference type="Proteomes" id="UP001262410">
    <property type="component" value="Unassembled WGS sequence"/>
</dbReference>
<evidence type="ECO:0000256" key="8">
    <source>
        <dbReference type="ARBA" id="ARBA00023012"/>
    </source>
</evidence>
<dbReference type="PRINTS" id="PR00344">
    <property type="entry name" value="BCTRLSENSOR"/>
</dbReference>
<dbReference type="InterPro" id="IPR003661">
    <property type="entry name" value="HisK_dim/P_dom"/>
</dbReference>
<evidence type="ECO:0000256" key="4">
    <source>
        <dbReference type="ARBA" id="ARBA00022679"/>
    </source>
</evidence>
<evidence type="ECO:0000256" key="9">
    <source>
        <dbReference type="SAM" id="Phobius"/>
    </source>
</evidence>
<accession>A0ABU1JTI7</accession>